<dbReference type="PANTHER" id="PTHR31903:SF6">
    <property type="entry name" value="F12F1.11-RELATED"/>
    <property type="match status" value="1"/>
</dbReference>
<feature type="region of interest" description="Disordered" evidence="1">
    <location>
        <begin position="182"/>
        <end position="224"/>
    </location>
</feature>
<feature type="compositionally biased region" description="Polar residues" evidence="1">
    <location>
        <begin position="1"/>
        <end position="23"/>
    </location>
</feature>
<gene>
    <name evidence="2" type="ORF">SAY86_021124</name>
</gene>
<protein>
    <submittedName>
        <fullName evidence="2">Uncharacterized protein</fullName>
    </submittedName>
</protein>
<dbReference type="Proteomes" id="UP001346149">
    <property type="component" value="Unassembled WGS sequence"/>
</dbReference>
<feature type="region of interest" description="Disordered" evidence="1">
    <location>
        <begin position="112"/>
        <end position="135"/>
    </location>
</feature>
<dbReference type="AlphaFoldDB" id="A0AAN7M9E5"/>
<evidence type="ECO:0000313" key="3">
    <source>
        <dbReference type="Proteomes" id="UP001346149"/>
    </source>
</evidence>
<name>A0AAN7M9E5_TRANT</name>
<feature type="compositionally biased region" description="Basic residues" evidence="1">
    <location>
        <begin position="191"/>
        <end position="201"/>
    </location>
</feature>
<comment type="caution">
    <text evidence="2">The sequence shown here is derived from an EMBL/GenBank/DDBJ whole genome shotgun (WGS) entry which is preliminary data.</text>
</comment>
<evidence type="ECO:0000313" key="2">
    <source>
        <dbReference type="EMBL" id="KAK4800637.1"/>
    </source>
</evidence>
<feature type="compositionally biased region" description="Basic and acidic residues" evidence="1">
    <location>
        <begin position="214"/>
        <end position="224"/>
    </location>
</feature>
<sequence>MTDEPTNPTNLMRQTRASDQFPQPSAGGGGPGTLTHFPSSRRKASRTSMKKLYRKGTVHPSSQAVSDPLSFLPAAIFTLAAALSPEDREVLAYLLISGNSNSRDFANTSGHATFHHRRSPSSFSGGGSQRSCLPSKGEHPPTFSCDCFSCYMSYWLRWDCSPKRELIHEIIDQIEDGFPKRGDVMGFGTGKTRKERRKSMRGKADSGQQSSSSSEERHHKACSRDSFSESTESCALDGSTSVACTGEVAEEGAEKGSLRRLLGFIAEKLWGIWN</sequence>
<feature type="region of interest" description="Disordered" evidence="1">
    <location>
        <begin position="1"/>
        <end position="48"/>
    </location>
</feature>
<accession>A0AAN7M9E5</accession>
<organism evidence="2 3">
    <name type="scientific">Trapa natans</name>
    <name type="common">Water chestnut</name>
    <dbReference type="NCBI Taxonomy" id="22666"/>
    <lineage>
        <taxon>Eukaryota</taxon>
        <taxon>Viridiplantae</taxon>
        <taxon>Streptophyta</taxon>
        <taxon>Embryophyta</taxon>
        <taxon>Tracheophyta</taxon>
        <taxon>Spermatophyta</taxon>
        <taxon>Magnoliopsida</taxon>
        <taxon>eudicotyledons</taxon>
        <taxon>Gunneridae</taxon>
        <taxon>Pentapetalae</taxon>
        <taxon>rosids</taxon>
        <taxon>malvids</taxon>
        <taxon>Myrtales</taxon>
        <taxon>Lythraceae</taxon>
        <taxon>Trapa</taxon>
    </lineage>
</organism>
<keyword evidence="3" id="KW-1185">Reference proteome</keyword>
<feature type="compositionally biased region" description="Basic residues" evidence="1">
    <location>
        <begin position="39"/>
        <end position="48"/>
    </location>
</feature>
<dbReference type="EMBL" id="JAXQNO010000003">
    <property type="protein sequence ID" value="KAK4800637.1"/>
    <property type="molecule type" value="Genomic_DNA"/>
</dbReference>
<evidence type="ECO:0000256" key="1">
    <source>
        <dbReference type="SAM" id="MobiDB-lite"/>
    </source>
</evidence>
<reference evidence="2 3" key="1">
    <citation type="journal article" date="2023" name="Hortic Res">
        <title>Pangenome of water caltrop reveals structural variations and asymmetric subgenome divergence after allopolyploidization.</title>
        <authorList>
            <person name="Zhang X."/>
            <person name="Chen Y."/>
            <person name="Wang L."/>
            <person name="Yuan Y."/>
            <person name="Fang M."/>
            <person name="Shi L."/>
            <person name="Lu R."/>
            <person name="Comes H.P."/>
            <person name="Ma Y."/>
            <person name="Chen Y."/>
            <person name="Huang G."/>
            <person name="Zhou Y."/>
            <person name="Zheng Z."/>
            <person name="Qiu Y."/>
        </authorList>
    </citation>
    <scope>NUCLEOTIDE SEQUENCE [LARGE SCALE GENOMIC DNA]</scope>
    <source>
        <strain evidence="2">F231</strain>
    </source>
</reference>
<dbReference type="PANTHER" id="PTHR31903">
    <property type="entry name" value="F12F1.11-RELATED"/>
    <property type="match status" value="1"/>
</dbReference>
<proteinExistence type="predicted"/>